<dbReference type="NCBIfam" id="TIGR00640">
    <property type="entry name" value="acid_CoA_mut_C"/>
    <property type="match status" value="1"/>
</dbReference>
<dbReference type="NCBIfam" id="TIGR00641">
    <property type="entry name" value="acid_CoA_mut_N"/>
    <property type="match status" value="1"/>
</dbReference>
<evidence type="ECO:0000256" key="3">
    <source>
        <dbReference type="ARBA" id="ARBA00011870"/>
    </source>
</evidence>
<feature type="region of interest" description="Disordered" evidence="8">
    <location>
        <begin position="1"/>
        <end position="72"/>
    </location>
</feature>
<sequence length="726" mass="78731">MGEKQIPDAARDRTVPRASEPKGAPVSKATSDERWGSPRRGQGESAGTRNVDTGDKPPEASEHRKQRDRPWLMRTYAGHSTAEASNALYRRNLAKGQTGLSVAFDLPTQTGYDPDHVLARGEVGRVGVPVAHLGDMRRLFQDIPLDRMNTSMTINATAMWLLALLQVVAEEQGADVARLQGTTQNDIVKEYLSRGTHVFPPGPSLRLTTDMIAYTVHAMPRWNPINICSYHLQEAGATPVQEIAYAMATAVAVLDAVFACGQVPPERRGEVVARMSFFVNAGVRFVEEMCKMRAFGRIWDTLTRERYGIRDPRQRRFRYGVQVNSLGLTEAQPENNVQRIVLEMLAVTLSKDARARAVQLPAWNEALGLPRPWDQQWSLRIQQVLAHESDLLEYEDLFAGSRVVEAKVDELVERATAEMAHIEHLGGVLAAVESGYLKSQLVASHAERRARIESGEDKVVGVNIHQDTEPNPLTADLETAVLAVDPADEARVVDALRAWRAERDVERTAKALAGLRSAAEGTENLMAASLECARAGVTTGEWAGVLREVFGEFRAPTGVRSAPVAAQGEAGAELAEVRCSVAATAAELGDARLRLLVGKPGLDGHSNGAEQIAVRARDAGFEVVYQGIRLTPEQIVAAAVAEDVHCVGLSILSGSHTALVPDVLERMRRAGVGDVPVVVGGIIPAADAEQLRAAGVAAVFTPKDFGITGIIGRIVQEIRRANKLEV</sequence>
<dbReference type="Pfam" id="PF02310">
    <property type="entry name" value="B12-binding"/>
    <property type="match status" value="1"/>
</dbReference>
<evidence type="ECO:0000256" key="8">
    <source>
        <dbReference type="SAM" id="MobiDB-lite"/>
    </source>
</evidence>
<dbReference type="STRING" id="310781.SAMN05216259_11052"/>
<dbReference type="InterPro" id="IPR006158">
    <property type="entry name" value="Cobalamin-bd"/>
</dbReference>
<dbReference type="InterPro" id="IPR036724">
    <property type="entry name" value="Cobalamin-bd_sf"/>
</dbReference>
<keyword evidence="7" id="KW-0170">Cobalt</keyword>
<dbReference type="PANTHER" id="PTHR48101:SF3">
    <property type="entry name" value="COENZYME B12-DEPENDENT MUTASE"/>
    <property type="match status" value="1"/>
</dbReference>
<keyword evidence="4" id="KW-0846">Cobalamin</keyword>
<dbReference type="AlphaFoldDB" id="A0A1H0JZF1"/>
<dbReference type="SUPFAM" id="SSF51703">
    <property type="entry name" value="Cobalamin (vitamin B12)-dependent enzymes"/>
    <property type="match status" value="1"/>
</dbReference>
<evidence type="ECO:0000256" key="2">
    <source>
        <dbReference type="ARBA" id="ARBA00008465"/>
    </source>
</evidence>
<comment type="subunit">
    <text evidence="3">Heterodimer of an alpha and a beta chain.</text>
</comment>
<name>A0A1H0JZF1_9ACTN</name>
<dbReference type="InterPro" id="IPR006098">
    <property type="entry name" value="MMCoA_mutase_a_cat"/>
</dbReference>
<dbReference type="GO" id="GO:0004494">
    <property type="term" value="F:methylmalonyl-CoA mutase activity"/>
    <property type="evidence" value="ECO:0007669"/>
    <property type="project" value="UniProtKB-EC"/>
</dbReference>
<dbReference type="InterPro" id="IPR006159">
    <property type="entry name" value="Acid_CoA_mut_C"/>
</dbReference>
<evidence type="ECO:0000313" key="10">
    <source>
        <dbReference type="EMBL" id="SDO49044.1"/>
    </source>
</evidence>
<organism evidence="10 11">
    <name type="scientific">Actinacidiphila guanduensis</name>
    <dbReference type="NCBI Taxonomy" id="310781"/>
    <lineage>
        <taxon>Bacteria</taxon>
        <taxon>Bacillati</taxon>
        <taxon>Actinomycetota</taxon>
        <taxon>Actinomycetes</taxon>
        <taxon>Kitasatosporales</taxon>
        <taxon>Streptomycetaceae</taxon>
        <taxon>Actinacidiphila</taxon>
    </lineage>
</organism>
<dbReference type="InterPro" id="IPR016176">
    <property type="entry name" value="Cbl-dep_enz_cat"/>
</dbReference>
<protein>
    <submittedName>
        <fullName evidence="10">(R)-ethylmalonyl-CoA mutase</fullName>
    </submittedName>
</protein>
<evidence type="ECO:0000256" key="6">
    <source>
        <dbReference type="ARBA" id="ARBA00023235"/>
    </source>
</evidence>
<evidence type="ECO:0000313" key="11">
    <source>
        <dbReference type="Proteomes" id="UP000199341"/>
    </source>
</evidence>
<evidence type="ECO:0000256" key="4">
    <source>
        <dbReference type="ARBA" id="ARBA00022628"/>
    </source>
</evidence>
<gene>
    <name evidence="10" type="ORF">SAMN05216259_11052</name>
</gene>
<dbReference type="Pfam" id="PF01642">
    <property type="entry name" value="MM_CoA_mutase"/>
    <property type="match status" value="1"/>
</dbReference>
<dbReference type="SUPFAM" id="SSF52242">
    <property type="entry name" value="Cobalamin (vitamin B12)-binding domain"/>
    <property type="match status" value="1"/>
</dbReference>
<dbReference type="GO" id="GO:0031419">
    <property type="term" value="F:cobalamin binding"/>
    <property type="evidence" value="ECO:0007669"/>
    <property type="project" value="UniProtKB-KW"/>
</dbReference>
<accession>A0A1H0JZF1</accession>
<feature type="compositionally biased region" description="Basic and acidic residues" evidence="8">
    <location>
        <begin position="1"/>
        <end position="15"/>
    </location>
</feature>
<dbReference type="EMBL" id="FNIE01000010">
    <property type="protein sequence ID" value="SDO49044.1"/>
    <property type="molecule type" value="Genomic_DNA"/>
</dbReference>
<dbReference type="PROSITE" id="PS51332">
    <property type="entry name" value="B12_BINDING"/>
    <property type="match status" value="1"/>
</dbReference>
<comment type="similarity">
    <text evidence="2">Belongs to the methylmalonyl-CoA mutase family.</text>
</comment>
<dbReference type="Gene3D" id="3.40.50.280">
    <property type="entry name" value="Cobalamin-binding domain"/>
    <property type="match status" value="1"/>
</dbReference>
<evidence type="ECO:0000256" key="5">
    <source>
        <dbReference type="ARBA" id="ARBA00022723"/>
    </source>
</evidence>
<keyword evidence="6" id="KW-0413">Isomerase</keyword>
<dbReference type="GO" id="GO:0046872">
    <property type="term" value="F:metal ion binding"/>
    <property type="evidence" value="ECO:0007669"/>
    <property type="project" value="UniProtKB-KW"/>
</dbReference>
<feature type="compositionally biased region" description="Basic and acidic residues" evidence="8">
    <location>
        <begin position="52"/>
        <end position="71"/>
    </location>
</feature>
<evidence type="ECO:0000256" key="7">
    <source>
        <dbReference type="ARBA" id="ARBA00023285"/>
    </source>
</evidence>
<dbReference type="PANTHER" id="PTHR48101">
    <property type="entry name" value="METHYLMALONYL-COA MUTASE, MITOCHONDRIAL-RELATED"/>
    <property type="match status" value="1"/>
</dbReference>
<dbReference type="Proteomes" id="UP000199341">
    <property type="component" value="Unassembled WGS sequence"/>
</dbReference>
<keyword evidence="11" id="KW-1185">Reference proteome</keyword>
<dbReference type="InterPro" id="IPR006099">
    <property type="entry name" value="MeMalonylCoA_mutase_a/b_cat"/>
</dbReference>
<reference evidence="10 11" key="1">
    <citation type="submission" date="2016-10" db="EMBL/GenBank/DDBJ databases">
        <authorList>
            <person name="de Groot N.N."/>
        </authorList>
    </citation>
    <scope>NUCLEOTIDE SEQUENCE [LARGE SCALE GENOMIC DNA]</scope>
    <source>
        <strain evidence="10 11">CGMCC 4.2022</strain>
    </source>
</reference>
<dbReference type="Gene3D" id="3.20.20.240">
    <property type="entry name" value="Methylmalonyl-CoA mutase"/>
    <property type="match status" value="1"/>
</dbReference>
<keyword evidence="5" id="KW-0479">Metal-binding</keyword>
<evidence type="ECO:0000256" key="1">
    <source>
        <dbReference type="ARBA" id="ARBA00001922"/>
    </source>
</evidence>
<feature type="domain" description="B12-binding" evidence="9">
    <location>
        <begin position="592"/>
        <end position="721"/>
    </location>
</feature>
<evidence type="ECO:0000259" key="9">
    <source>
        <dbReference type="PROSITE" id="PS51332"/>
    </source>
</evidence>
<proteinExistence type="inferred from homology"/>
<comment type="cofactor">
    <cofactor evidence="1">
        <name>adenosylcob(III)alamin</name>
        <dbReference type="ChEBI" id="CHEBI:18408"/>
    </cofactor>
</comment>